<proteinExistence type="predicted"/>
<organism evidence="1 2">
    <name type="scientific">Methylobacter tundripaludum</name>
    <dbReference type="NCBI Taxonomy" id="173365"/>
    <lineage>
        <taxon>Bacteria</taxon>
        <taxon>Pseudomonadati</taxon>
        <taxon>Pseudomonadota</taxon>
        <taxon>Gammaproteobacteria</taxon>
        <taxon>Methylococcales</taxon>
        <taxon>Methylococcaceae</taxon>
        <taxon>Methylobacter</taxon>
    </lineage>
</organism>
<accession>A0A2S6HF04</accession>
<dbReference type="Pfam" id="PF11154">
    <property type="entry name" value="DUF2934"/>
    <property type="match status" value="1"/>
</dbReference>
<dbReference type="EMBL" id="PTIZ01000004">
    <property type="protein sequence ID" value="PPK75973.1"/>
    <property type="molecule type" value="Genomic_DNA"/>
</dbReference>
<protein>
    <recommendedName>
        <fullName evidence="3">DUF2934 family protein</fullName>
    </recommendedName>
</protein>
<dbReference type="InterPro" id="IPR021327">
    <property type="entry name" value="DUF2934"/>
</dbReference>
<sequence>MFHTQLKEQSLTIMRWKMAATAEKAKEELSNPDEDSSTICLPDRDAKIAEIAYRKAENRGFEPGHELEDWLEAEQEFLL</sequence>
<gene>
    <name evidence="1" type="ORF">B0F87_10463</name>
</gene>
<dbReference type="AlphaFoldDB" id="A0A2S6HF04"/>
<evidence type="ECO:0000313" key="1">
    <source>
        <dbReference type="EMBL" id="PPK75973.1"/>
    </source>
</evidence>
<name>A0A2S6HF04_9GAMM</name>
<evidence type="ECO:0008006" key="3">
    <source>
        <dbReference type="Google" id="ProtNLM"/>
    </source>
</evidence>
<evidence type="ECO:0000313" key="2">
    <source>
        <dbReference type="Proteomes" id="UP000240010"/>
    </source>
</evidence>
<comment type="caution">
    <text evidence="1">The sequence shown here is derived from an EMBL/GenBank/DDBJ whole genome shotgun (WGS) entry which is preliminary data.</text>
</comment>
<dbReference type="Proteomes" id="UP000240010">
    <property type="component" value="Unassembled WGS sequence"/>
</dbReference>
<reference evidence="1 2" key="1">
    <citation type="submission" date="2018-02" db="EMBL/GenBank/DDBJ databases">
        <title>Subsurface microbial communities from deep shales in Ohio and West Virginia, USA.</title>
        <authorList>
            <person name="Wrighton K."/>
        </authorList>
    </citation>
    <scope>NUCLEOTIDE SEQUENCE [LARGE SCALE GENOMIC DNA]</scope>
    <source>
        <strain evidence="1 2">OWC-DMM</strain>
    </source>
</reference>